<evidence type="ECO:0000313" key="3">
    <source>
        <dbReference type="EMBL" id="KFB11331.1"/>
    </source>
</evidence>
<dbReference type="eggNOG" id="COG4961">
    <property type="taxonomic scope" value="Bacteria"/>
</dbReference>
<comment type="caution">
    <text evidence="3">The sequence shown here is derived from an EMBL/GenBank/DDBJ whole genome shotgun (WGS) entry which is preliminary data.</text>
</comment>
<proteinExistence type="predicted"/>
<evidence type="ECO:0000259" key="2">
    <source>
        <dbReference type="Pfam" id="PF07811"/>
    </source>
</evidence>
<sequence length="190" mass="21334">MGNTVGKNRNGQRITPMALLRRYYRDRNGVAAIEFAMLAFPFFLLLFAILESCIAFAAQQLIANTTADIARQVRTGQLKLEDVEDGKIQSLICDRISLLVSAGCPGLEVDLRQYSSFEAAAKEKIKWTPNGDLDTTDFDVNPGGPLSPNMLRVFYRWPVVTDIMRKRVSNLPDGKTLLFASNTWRNEPFN</sequence>
<dbReference type="OrthoDB" id="7990385at2"/>
<dbReference type="PATRIC" id="fig|472175.3.peg.2370"/>
<accession>A0A084UEE5</accession>
<dbReference type="Pfam" id="PF07811">
    <property type="entry name" value="TadE"/>
    <property type="match status" value="1"/>
</dbReference>
<dbReference type="RefSeq" id="WP_036483169.1">
    <property type="nucleotide sequence ID" value="NZ_JMQM01000001.1"/>
</dbReference>
<organism evidence="3 4">
    <name type="scientific">Nitratireductor basaltis</name>
    <dbReference type="NCBI Taxonomy" id="472175"/>
    <lineage>
        <taxon>Bacteria</taxon>
        <taxon>Pseudomonadati</taxon>
        <taxon>Pseudomonadota</taxon>
        <taxon>Alphaproteobacteria</taxon>
        <taxon>Hyphomicrobiales</taxon>
        <taxon>Phyllobacteriaceae</taxon>
        <taxon>Nitratireductor</taxon>
    </lineage>
</organism>
<keyword evidence="4" id="KW-1185">Reference proteome</keyword>
<evidence type="ECO:0000256" key="1">
    <source>
        <dbReference type="SAM" id="Phobius"/>
    </source>
</evidence>
<evidence type="ECO:0000313" key="4">
    <source>
        <dbReference type="Proteomes" id="UP000053675"/>
    </source>
</evidence>
<keyword evidence="1" id="KW-0812">Transmembrane</keyword>
<dbReference type="Proteomes" id="UP000053675">
    <property type="component" value="Unassembled WGS sequence"/>
</dbReference>
<feature type="domain" description="TadE-like" evidence="2">
    <location>
        <begin position="29"/>
        <end position="71"/>
    </location>
</feature>
<feature type="transmembrane region" description="Helical" evidence="1">
    <location>
        <begin position="30"/>
        <end position="50"/>
    </location>
</feature>
<dbReference type="STRING" id="472175.EL18_02379"/>
<gene>
    <name evidence="3" type="ORF">EL18_02379</name>
</gene>
<keyword evidence="1" id="KW-0472">Membrane</keyword>
<name>A0A084UEE5_9HYPH</name>
<protein>
    <submittedName>
        <fullName evidence="3">TadE family protein</fullName>
    </submittedName>
</protein>
<dbReference type="InterPro" id="IPR012495">
    <property type="entry name" value="TadE-like_dom"/>
</dbReference>
<dbReference type="AlphaFoldDB" id="A0A084UEE5"/>
<reference evidence="3 4" key="1">
    <citation type="submission" date="2014-05" db="EMBL/GenBank/DDBJ databases">
        <title>Draft Genome Sequence of Nitratireductor basaltis Strain UMTGB225, A Marine Bacterium Isolated from Green Barrel Tunicate.</title>
        <authorList>
            <person name="Gan H.Y."/>
        </authorList>
    </citation>
    <scope>NUCLEOTIDE SEQUENCE [LARGE SCALE GENOMIC DNA]</scope>
    <source>
        <strain evidence="3 4">UMTGB225</strain>
    </source>
</reference>
<keyword evidence="1" id="KW-1133">Transmembrane helix</keyword>
<dbReference type="EMBL" id="JMQM01000001">
    <property type="protein sequence ID" value="KFB11331.1"/>
    <property type="molecule type" value="Genomic_DNA"/>
</dbReference>